<keyword evidence="6 8" id="KW-0472">Membrane</keyword>
<feature type="transmembrane region" description="Helical" evidence="8">
    <location>
        <begin position="190"/>
        <end position="207"/>
    </location>
</feature>
<dbReference type="InterPro" id="IPR003593">
    <property type="entry name" value="AAA+_ATPase"/>
</dbReference>
<dbReference type="Gene3D" id="3.40.50.300">
    <property type="entry name" value="P-loop containing nucleotide triphosphate hydrolases"/>
    <property type="match status" value="1"/>
</dbReference>
<dbReference type="Proteomes" id="UP001165343">
    <property type="component" value="Unassembled WGS sequence"/>
</dbReference>
<feature type="transmembrane region" description="Helical" evidence="8">
    <location>
        <begin position="167"/>
        <end position="184"/>
    </location>
</feature>
<feature type="domain" description="ABC transporter" evidence="9">
    <location>
        <begin position="364"/>
        <end position="601"/>
    </location>
</feature>
<accession>A0ABT0RD95</accession>
<dbReference type="PANTHER" id="PTHR24221">
    <property type="entry name" value="ATP-BINDING CASSETTE SUB-FAMILY B"/>
    <property type="match status" value="1"/>
</dbReference>
<protein>
    <submittedName>
        <fullName evidence="11">ABC transporter ATP-binding protein/permease</fullName>
    </submittedName>
</protein>
<keyword evidence="12" id="KW-1185">Reference proteome</keyword>
<evidence type="ECO:0000256" key="3">
    <source>
        <dbReference type="ARBA" id="ARBA00022741"/>
    </source>
</evidence>
<dbReference type="InterPro" id="IPR036640">
    <property type="entry name" value="ABC1_TM_sf"/>
</dbReference>
<dbReference type="Pfam" id="PF00005">
    <property type="entry name" value="ABC_tran"/>
    <property type="match status" value="1"/>
</dbReference>
<name>A0ABT0RD95_9SPHN</name>
<dbReference type="InterPro" id="IPR003439">
    <property type="entry name" value="ABC_transporter-like_ATP-bd"/>
</dbReference>
<gene>
    <name evidence="11" type="ORF">LZ519_01770</name>
</gene>
<keyword evidence="4 11" id="KW-0067">ATP-binding</keyword>
<evidence type="ECO:0000256" key="5">
    <source>
        <dbReference type="ARBA" id="ARBA00022989"/>
    </source>
</evidence>
<comment type="subcellular location">
    <subcellularLocation>
        <location evidence="1">Cell membrane</location>
        <topology evidence="1">Multi-pass membrane protein</topology>
    </subcellularLocation>
</comment>
<evidence type="ECO:0000259" key="9">
    <source>
        <dbReference type="PROSITE" id="PS50893"/>
    </source>
</evidence>
<evidence type="ECO:0000256" key="4">
    <source>
        <dbReference type="ARBA" id="ARBA00022840"/>
    </source>
</evidence>
<evidence type="ECO:0000313" key="11">
    <source>
        <dbReference type="EMBL" id="MCL6678050.1"/>
    </source>
</evidence>
<feature type="region of interest" description="Disordered" evidence="7">
    <location>
        <begin position="589"/>
        <end position="625"/>
    </location>
</feature>
<dbReference type="PROSITE" id="PS50893">
    <property type="entry name" value="ABC_TRANSPORTER_2"/>
    <property type="match status" value="1"/>
</dbReference>
<dbReference type="SUPFAM" id="SSF90123">
    <property type="entry name" value="ABC transporter transmembrane region"/>
    <property type="match status" value="1"/>
</dbReference>
<proteinExistence type="predicted"/>
<dbReference type="EMBL" id="JAMGBC010000001">
    <property type="protein sequence ID" value="MCL6678050.1"/>
    <property type="molecule type" value="Genomic_DNA"/>
</dbReference>
<evidence type="ECO:0000256" key="6">
    <source>
        <dbReference type="ARBA" id="ARBA00023136"/>
    </source>
</evidence>
<evidence type="ECO:0000259" key="10">
    <source>
        <dbReference type="PROSITE" id="PS50929"/>
    </source>
</evidence>
<dbReference type="InterPro" id="IPR011527">
    <property type="entry name" value="ABC1_TM_dom"/>
</dbReference>
<dbReference type="PROSITE" id="PS50929">
    <property type="entry name" value="ABC_TM1F"/>
    <property type="match status" value="1"/>
</dbReference>
<keyword evidence="3" id="KW-0547">Nucleotide-binding</keyword>
<evidence type="ECO:0000313" key="12">
    <source>
        <dbReference type="Proteomes" id="UP001165343"/>
    </source>
</evidence>
<dbReference type="PROSITE" id="PS00211">
    <property type="entry name" value="ABC_TRANSPORTER_1"/>
    <property type="match status" value="1"/>
</dbReference>
<evidence type="ECO:0000256" key="1">
    <source>
        <dbReference type="ARBA" id="ARBA00004651"/>
    </source>
</evidence>
<feature type="transmembrane region" description="Helical" evidence="8">
    <location>
        <begin position="41"/>
        <end position="66"/>
    </location>
</feature>
<organism evidence="11 12">
    <name type="scientific">Sphingomonas anseongensis</name>
    <dbReference type="NCBI Taxonomy" id="2908207"/>
    <lineage>
        <taxon>Bacteria</taxon>
        <taxon>Pseudomonadati</taxon>
        <taxon>Pseudomonadota</taxon>
        <taxon>Alphaproteobacteria</taxon>
        <taxon>Sphingomonadales</taxon>
        <taxon>Sphingomonadaceae</taxon>
        <taxon>Sphingomonas</taxon>
    </lineage>
</organism>
<dbReference type="Gene3D" id="1.20.1560.10">
    <property type="entry name" value="ABC transporter type 1, transmembrane domain"/>
    <property type="match status" value="1"/>
</dbReference>
<dbReference type="SUPFAM" id="SSF52540">
    <property type="entry name" value="P-loop containing nucleoside triphosphate hydrolases"/>
    <property type="match status" value="1"/>
</dbReference>
<feature type="transmembrane region" description="Helical" evidence="8">
    <location>
        <begin position="275"/>
        <end position="293"/>
    </location>
</feature>
<sequence>MHDSDPLARDRNLEAWPKRATLWRDLGQIYAEMSAARRRQFYSLIVLMCVGAVAELATIGSVVPFLSLLANPGAVHGISWLNSGGLPVAALLFALLVLLAGAIRLYLTFSVQDFSYRLGHEIMVAIERRVLMQPYSFHIESNSSSMLAAIEKVEVLVFDALLPSMQALASAVLAIFIVAALLYIEPVTALIAASAFSVVYLGVSALARRRLAVNSNAIGRSFNERMKIAQESLGGIRDIIIDGNHDLYVRLFREVDLQLCVARANTAFISTAPRYVIETVGIIILAGIAVVMSERDGGLAAAVPALGAIALGAQRLLPLLQQVYTGWSTSSGYISIVSQVVELLRLPTGQPIDDGRAMPVKKSIEVTDLCFAYPTRKAPALDGISFEIPAGAAVALIGETGSGKSTLADLLMGLLHPTSGVIRVDGAALTEQNRRQWQRSIAHVPQAIFVADSTIAGNIALGAQEDVDRNRVIEAAKVAQLSDFVESLPNGYETLVGERGIRLSGGQRQRLGIARAIYKGTPVLVLDEATSALDEATEKAIFDGLEKLRQRGRTLIIIAHRLSTIARCDLVMRLQAGRVVEAGRFADVVPPGSRQATTRSSRDRKSGTRRSKTAAARRTGPKATS</sequence>
<dbReference type="RefSeq" id="WP_249867026.1">
    <property type="nucleotide sequence ID" value="NZ_JAMGBC010000001.1"/>
</dbReference>
<comment type="caution">
    <text evidence="11">The sequence shown here is derived from an EMBL/GenBank/DDBJ whole genome shotgun (WGS) entry which is preliminary data.</text>
</comment>
<feature type="transmembrane region" description="Helical" evidence="8">
    <location>
        <begin position="86"/>
        <end position="107"/>
    </location>
</feature>
<reference evidence="11" key="1">
    <citation type="submission" date="2022-05" db="EMBL/GenBank/DDBJ databases">
        <authorList>
            <person name="Jo J.-H."/>
            <person name="Im W.-T."/>
        </authorList>
    </citation>
    <scope>NUCLEOTIDE SEQUENCE</scope>
    <source>
        <strain evidence="11">RG327</strain>
    </source>
</reference>
<keyword evidence="2 8" id="KW-0812">Transmembrane</keyword>
<evidence type="ECO:0000256" key="7">
    <source>
        <dbReference type="SAM" id="MobiDB-lite"/>
    </source>
</evidence>
<evidence type="ECO:0000256" key="8">
    <source>
        <dbReference type="SAM" id="Phobius"/>
    </source>
</evidence>
<dbReference type="InterPro" id="IPR027417">
    <property type="entry name" value="P-loop_NTPase"/>
</dbReference>
<dbReference type="SMART" id="SM00382">
    <property type="entry name" value="AAA"/>
    <property type="match status" value="1"/>
</dbReference>
<feature type="domain" description="ABC transmembrane type-1" evidence="10">
    <location>
        <begin position="44"/>
        <end position="291"/>
    </location>
</feature>
<keyword evidence="5 8" id="KW-1133">Transmembrane helix</keyword>
<dbReference type="PANTHER" id="PTHR24221:SF632">
    <property type="entry name" value="ATP-DEPENDENT LIPID A-CORE FLIPPASE"/>
    <property type="match status" value="1"/>
</dbReference>
<dbReference type="GO" id="GO:0005524">
    <property type="term" value="F:ATP binding"/>
    <property type="evidence" value="ECO:0007669"/>
    <property type="project" value="UniProtKB-KW"/>
</dbReference>
<dbReference type="InterPro" id="IPR017871">
    <property type="entry name" value="ABC_transporter-like_CS"/>
</dbReference>
<evidence type="ECO:0000256" key="2">
    <source>
        <dbReference type="ARBA" id="ARBA00022692"/>
    </source>
</evidence>
<dbReference type="InterPro" id="IPR039421">
    <property type="entry name" value="Type_1_exporter"/>
</dbReference>